<name>A0A2K9ZCX8_RHILE</name>
<geneLocation type="plasmid" evidence="2">
    <name>prln1</name>
</geneLocation>
<accession>A0A2K9ZCX8</accession>
<protein>
    <submittedName>
        <fullName evidence="1">Uncharacterized protein</fullName>
    </submittedName>
</protein>
<dbReference type="AlphaFoldDB" id="A0A2K9ZCX8"/>
<organism evidence="1 2">
    <name type="scientific">Rhizobium leguminosarum</name>
    <dbReference type="NCBI Taxonomy" id="384"/>
    <lineage>
        <taxon>Bacteria</taxon>
        <taxon>Pseudomonadati</taxon>
        <taxon>Pseudomonadota</taxon>
        <taxon>Alphaproteobacteria</taxon>
        <taxon>Hyphomicrobiales</taxon>
        <taxon>Rhizobiaceae</taxon>
        <taxon>Rhizobium/Agrobacterium group</taxon>
        <taxon>Rhizobium</taxon>
    </lineage>
</organism>
<evidence type="ECO:0000313" key="1">
    <source>
        <dbReference type="EMBL" id="AUW46102.1"/>
    </source>
</evidence>
<evidence type="ECO:0000313" key="2">
    <source>
        <dbReference type="Proteomes" id="UP000238523"/>
    </source>
</evidence>
<reference evidence="1 2" key="1">
    <citation type="submission" date="2017-11" db="EMBL/GenBank/DDBJ databases">
        <title>Complete genome of Rhizobium leguminosarum Norway, an ineffective micro-symbiont.</title>
        <authorList>
            <person name="Hoffrichter A."/>
            <person name="Liang J."/>
            <person name="Brachmann A."/>
            <person name="Marin M."/>
        </authorList>
    </citation>
    <scope>NUCLEOTIDE SEQUENCE [LARGE SCALE GENOMIC DNA]</scope>
    <source>
        <strain evidence="1 2">Norway</strain>
        <plasmid evidence="2">Plasmid prln1</plasmid>
    </source>
</reference>
<keyword evidence="1" id="KW-0614">Plasmid</keyword>
<sequence length="55" mass="6396">MRLVLDVGEWHFWVGRKNGRRELDLALDVEPIDIVQRHSVQASDERSQASLSSRH</sequence>
<gene>
    <name evidence="1" type="ORF">CUJ84_pRLN1000645</name>
</gene>
<proteinExistence type="predicted"/>
<dbReference type="EMBL" id="CP025013">
    <property type="protein sequence ID" value="AUW46102.1"/>
    <property type="molecule type" value="Genomic_DNA"/>
</dbReference>
<dbReference type="Proteomes" id="UP000238523">
    <property type="component" value="Plasmid pRLN1"/>
</dbReference>